<reference evidence="1" key="1">
    <citation type="submission" date="2018-05" db="EMBL/GenBank/DDBJ databases">
        <authorList>
            <person name="Lanie J.A."/>
            <person name="Ng W.-L."/>
            <person name="Kazmierczak K.M."/>
            <person name="Andrzejewski T.M."/>
            <person name="Davidsen T.M."/>
            <person name="Wayne K.J."/>
            <person name="Tettelin H."/>
            <person name="Glass J.I."/>
            <person name="Rusch D."/>
            <person name="Podicherti R."/>
            <person name="Tsui H.-C.T."/>
            <person name="Winkler M.E."/>
        </authorList>
    </citation>
    <scope>NUCLEOTIDE SEQUENCE</scope>
</reference>
<evidence type="ECO:0000313" key="1">
    <source>
        <dbReference type="EMBL" id="SVC02558.1"/>
    </source>
</evidence>
<name>A0A382ISM0_9ZZZZ</name>
<sequence>SWDRLIVPVPFSRGVFEYGELLPVPRDADETAIEQARVELGNRIAAVTDQARQRLVT</sequence>
<gene>
    <name evidence="1" type="ORF">METZ01_LOCUS255412</name>
</gene>
<organism evidence="1">
    <name type="scientific">marine metagenome</name>
    <dbReference type="NCBI Taxonomy" id="408172"/>
    <lineage>
        <taxon>unclassified sequences</taxon>
        <taxon>metagenomes</taxon>
        <taxon>ecological metagenomes</taxon>
    </lineage>
</organism>
<dbReference type="AlphaFoldDB" id="A0A382ISM0"/>
<accession>A0A382ISM0</accession>
<dbReference type="EMBL" id="UINC01069297">
    <property type="protein sequence ID" value="SVC02558.1"/>
    <property type="molecule type" value="Genomic_DNA"/>
</dbReference>
<feature type="non-terminal residue" evidence="1">
    <location>
        <position position="1"/>
    </location>
</feature>
<proteinExistence type="predicted"/>
<protein>
    <submittedName>
        <fullName evidence="1">Uncharacterized protein</fullName>
    </submittedName>
</protein>